<keyword evidence="1" id="KW-0812">Transmembrane</keyword>
<sequence>MSVLEGPVGHQQSLYLGKLAGWVVCCWIDLLELIIIAAFGFGFGNNGQPLQADRCPMDPQFIHLGCGLVSVWRPLPPVFVC</sequence>
<proteinExistence type="predicted"/>
<evidence type="ECO:0000313" key="3">
    <source>
        <dbReference type="Proteomes" id="UP001054945"/>
    </source>
</evidence>
<accession>A0AAV4XP75</accession>
<comment type="caution">
    <text evidence="2">The sequence shown here is derived from an EMBL/GenBank/DDBJ whole genome shotgun (WGS) entry which is preliminary data.</text>
</comment>
<organism evidence="2 3">
    <name type="scientific">Caerostris extrusa</name>
    <name type="common">Bark spider</name>
    <name type="synonym">Caerostris bankana</name>
    <dbReference type="NCBI Taxonomy" id="172846"/>
    <lineage>
        <taxon>Eukaryota</taxon>
        <taxon>Metazoa</taxon>
        <taxon>Ecdysozoa</taxon>
        <taxon>Arthropoda</taxon>
        <taxon>Chelicerata</taxon>
        <taxon>Arachnida</taxon>
        <taxon>Araneae</taxon>
        <taxon>Araneomorphae</taxon>
        <taxon>Entelegynae</taxon>
        <taxon>Araneoidea</taxon>
        <taxon>Araneidae</taxon>
        <taxon>Caerostris</taxon>
    </lineage>
</organism>
<dbReference type="EMBL" id="BPLR01018105">
    <property type="protein sequence ID" value="GIY96951.1"/>
    <property type="molecule type" value="Genomic_DNA"/>
</dbReference>
<gene>
    <name evidence="2" type="ORF">CEXT_761021</name>
</gene>
<evidence type="ECO:0000313" key="2">
    <source>
        <dbReference type="EMBL" id="GIY96951.1"/>
    </source>
</evidence>
<dbReference type="AlphaFoldDB" id="A0AAV4XP75"/>
<evidence type="ECO:0000256" key="1">
    <source>
        <dbReference type="SAM" id="Phobius"/>
    </source>
</evidence>
<name>A0AAV4XP75_CAEEX</name>
<keyword evidence="3" id="KW-1185">Reference proteome</keyword>
<protein>
    <submittedName>
        <fullName evidence="2">Uncharacterized protein</fullName>
    </submittedName>
</protein>
<feature type="transmembrane region" description="Helical" evidence="1">
    <location>
        <begin position="20"/>
        <end position="44"/>
    </location>
</feature>
<keyword evidence="1" id="KW-1133">Transmembrane helix</keyword>
<keyword evidence="1" id="KW-0472">Membrane</keyword>
<reference evidence="2 3" key="1">
    <citation type="submission" date="2021-06" db="EMBL/GenBank/DDBJ databases">
        <title>Caerostris extrusa draft genome.</title>
        <authorList>
            <person name="Kono N."/>
            <person name="Arakawa K."/>
        </authorList>
    </citation>
    <scope>NUCLEOTIDE SEQUENCE [LARGE SCALE GENOMIC DNA]</scope>
</reference>
<dbReference type="Proteomes" id="UP001054945">
    <property type="component" value="Unassembled WGS sequence"/>
</dbReference>